<organism evidence="1 2">
    <name type="scientific">Fusarium redolens</name>
    <dbReference type="NCBI Taxonomy" id="48865"/>
    <lineage>
        <taxon>Eukaryota</taxon>
        <taxon>Fungi</taxon>
        <taxon>Dikarya</taxon>
        <taxon>Ascomycota</taxon>
        <taxon>Pezizomycotina</taxon>
        <taxon>Sordariomycetes</taxon>
        <taxon>Hypocreomycetidae</taxon>
        <taxon>Hypocreales</taxon>
        <taxon>Nectriaceae</taxon>
        <taxon>Fusarium</taxon>
        <taxon>Fusarium redolens species complex</taxon>
    </lineage>
</organism>
<dbReference type="GeneID" id="70220803"/>
<evidence type="ECO:0000313" key="1">
    <source>
        <dbReference type="EMBL" id="KAH7227188.1"/>
    </source>
</evidence>
<dbReference type="Proteomes" id="UP000720189">
    <property type="component" value="Unassembled WGS sequence"/>
</dbReference>
<name>A0A9P9JRK6_FUSRE</name>
<comment type="caution">
    <text evidence="1">The sequence shown here is derived from an EMBL/GenBank/DDBJ whole genome shotgun (WGS) entry which is preliminary data.</text>
</comment>
<protein>
    <submittedName>
        <fullName evidence="1">Uncharacterized protein</fullName>
    </submittedName>
</protein>
<dbReference type="RefSeq" id="XP_046042619.1">
    <property type="nucleotide sequence ID" value="XM_046190849.1"/>
</dbReference>
<evidence type="ECO:0000313" key="2">
    <source>
        <dbReference type="Proteomes" id="UP000720189"/>
    </source>
</evidence>
<gene>
    <name evidence="1" type="ORF">BKA55DRAFT_545804</name>
</gene>
<dbReference type="EMBL" id="JAGMUX010000025">
    <property type="protein sequence ID" value="KAH7227188.1"/>
    <property type="molecule type" value="Genomic_DNA"/>
</dbReference>
<keyword evidence="2" id="KW-1185">Reference proteome</keyword>
<proteinExistence type="predicted"/>
<accession>A0A9P9JRK6</accession>
<sequence length="181" mass="19968">MVAAENLGGITLRSPFRKQIADIKDLGHTLCEFDQLFIVVGQAVVTLKGDACARTSILACVLVNWSESFMLSHSLHVLYPNPAVEITPPPIHTTRAAVRERPPPGMKQDATATKKDNPVNTAHLLRSSLYSAVSFSANLYKLTCLLNAALQRVDRYIDAVKGHFALLFALARTLSQFSHRW</sequence>
<dbReference type="AlphaFoldDB" id="A0A9P9JRK6"/>
<reference evidence="1" key="1">
    <citation type="journal article" date="2021" name="Nat. Commun.">
        <title>Genetic determinants of endophytism in the Arabidopsis root mycobiome.</title>
        <authorList>
            <person name="Mesny F."/>
            <person name="Miyauchi S."/>
            <person name="Thiergart T."/>
            <person name="Pickel B."/>
            <person name="Atanasova L."/>
            <person name="Karlsson M."/>
            <person name="Huettel B."/>
            <person name="Barry K.W."/>
            <person name="Haridas S."/>
            <person name="Chen C."/>
            <person name="Bauer D."/>
            <person name="Andreopoulos W."/>
            <person name="Pangilinan J."/>
            <person name="LaButti K."/>
            <person name="Riley R."/>
            <person name="Lipzen A."/>
            <person name="Clum A."/>
            <person name="Drula E."/>
            <person name="Henrissat B."/>
            <person name="Kohler A."/>
            <person name="Grigoriev I.V."/>
            <person name="Martin F.M."/>
            <person name="Hacquard S."/>
        </authorList>
    </citation>
    <scope>NUCLEOTIDE SEQUENCE</scope>
    <source>
        <strain evidence="1">MPI-CAGE-AT-0023</strain>
    </source>
</reference>